<accession>A0ABV2DIA9</accession>
<keyword evidence="3 6" id="KW-0949">S-adenosyl-L-methionine</keyword>
<keyword evidence="10" id="KW-1185">Reference proteome</keyword>
<dbReference type="PRINTS" id="PR00105">
    <property type="entry name" value="C5METTRFRASE"/>
</dbReference>
<evidence type="ECO:0000313" key="10">
    <source>
        <dbReference type="Proteomes" id="UP001548832"/>
    </source>
</evidence>
<dbReference type="PROSITE" id="PS00095">
    <property type="entry name" value="C5_MTASE_2"/>
    <property type="match status" value="1"/>
</dbReference>
<organism evidence="9 10">
    <name type="scientific">Mesorhizobium shangrilense</name>
    <dbReference type="NCBI Taxonomy" id="460060"/>
    <lineage>
        <taxon>Bacteria</taxon>
        <taxon>Pseudomonadati</taxon>
        <taxon>Pseudomonadota</taxon>
        <taxon>Alphaproteobacteria</taxon>
        <taxon>Hyphomicrobiales</taxon>
        <taxon>Phyllobacteriaceae</taxon>
        <taxon>Mesorhizobium</taxon>
    </lineage>
</organism>
<feature type="active site" evidence="6">
    <location>
        <position position="85"/>
    </location>
</feature>
<evidence type="ECO:0000256" key="2">
    <source>
        <dbReference type="ARBA" id="ARBA00022679"/>
    </source>
</evidence>
<dbReference type="Pfam" id="PF00145">
    <property type="entry name" value="DNA_methylase"/>
    <property type="match status" value="1"/>
</dbReference>
<dbReference type="PANTHER" id="PTHR10629">
    <property type="entry name" value="CYTOSINE-SPECIFIC METHYLTRANSFERASE"/>
    <property type="match status" value="1"/>
</dbReference>
<comment type="caution">
    <text evidence="9">The sequence shown here is derived from an EMBL/GenBank/DDBJ whole genome shotgun (WGS) entry which is preliminary data.</text>
</comment>
<evidence type="ECO:0000256" key="6">
    <source>
        <dbReference type="PROSITE-ProRule" id="PRU01016"/>
    </source>
</evidence>
<evidence type="ECO:0000256" key="7">
    <source>
        <dbReference type="RuleBase" id="RU000416"/>
    </source>
</evidence>
<proteinExistence type="inferred from homology"/>
<dbReference type="RefSeq" id="WP_354461711.1">
    <property type="nucleotide sequence ID" value="NZ_JBEWSZ010000001.1"/>
</dbReference>
<dbReference type="InterPro" id="IPR018117">
    <property type="entry name" value="C5_DNA_meth_AS"/>
</dbReference>
<keyword evidence="1 6" id="KW-0489">Methyltransferase</keyword>
<keyword evidence="2 6" id="KW-0808">Transferase</keyword>
<dbReference type="Gene3D" id="3.40.50.150">
    <property type="entry name" value="Vaccinia Virus protein VP39"/>
    <property type="match status" value="1"/>
</dbReference>
<evidence type="ECO:0000256" key="3">
    <source>
        <dbReference type="ARBA" id="ARBA00022691"/>
    </source>
</evidence>
<dbReference type="PROSITE" id="PS00094">
    <property type="entry name" value="C5_MTASE_1"/>
    <property type="match status" value="1"/>
</dbReference>
<evidence type="ECO:0000256" key="5">
    <source>
        <dbReference type="ARBA" id="ARBA00047422"/>
    </source>
</evidence>
<dbReference type="PROSITE" id="PS51679">
    <property type="entry name" value="SAM_MT_C5"/>
    <property type="match status" value="1"/>
</dbReference>
<dbReference type="GO" id="GO:0032259">
    <property type="term" value="P:methylation"/>
    <property type="evidence" value="ECO:0007669"/>
    <property type="project" value="UniProtKB-KW"/>
</dbReference>
<comment type="similarity">
    <text evidence="6 7">Belongs to the class I-like SAM-binding methyltransferase superfamily. C5-methyltransferase family.</text>
</comment>
<dbReference type="PANTHER" id="PTHR10629:SF52">
    <property type="entry name" value="DNA (CYTOSINE-5)-METHYLTRANSFERASE 1"/>
    <property type="match status" value="1"/>
</dbReference>
<dbReference type="NCBIfam" id="TIGR00675">
    <property type="entry name" value="dcm"/>
    <property type="match status" value="1"/>
</dbReference>
<dbReference type="SUPFAM" id="SSF53335">
    <property type="entry name" value="S-adenosyl-L-methionine-dependent methyltransferases"/>
    <property type="match status" value="1"/>
</dbReference>
<gene>
    <name evidence="9" type="ORF">ABVQ20_22730</name>
</gene>
<comment type="catalytic activity">
    <reaction evidence="5 8">
        <text>a 2'-deoxycytidine in DNA + S-adenosyl-L-methionine = a 5-methyl-2'-deoxycytidine in DNA + S-adenosyl-L-homocysteine + H(+)</text>
        <dbReference type="Rhea" id="RHEA:13681"/>
        <dbReference type="Rhea" id="RHEA-COMP:11369"/>
        <dbReference type="Rhea" id="RHEA-COMP:11370"/>
        <dbReference type="ChEBI" id="CHEBI:15378"/>
        <dbReference type="ChEBI" id="CHEBI:57856"/>
        <dbReference type="ChEBI" id="CHEBI:59789"/>
        <dbReference type="ChEBI" id="CHEBI:85452"/>
        <dbReference type="ChEBI" id="CHEBI:85454"/>
        <dbReference type="EC" id="2.1.1.37"/>
    </reaction>
</comment>
<sequence>MTLTAVSLFSGAGGFCEGVRLAGWDVVCAVESDAQACLTHAANFGDVALFKGDIVRFLHDEQPGVPNLGELAARQIDMVYGGPPCQGFSQIGPRNLDDPRNRLYEEFVRVVRVLQPRAFVMENVPNMVAMKNGHFKTKIVDAFREAGYSRTAVLPAVASDFGVPQHRRRVFVFGIRDNQPFTGNFDEVLKALVEREKTGGTVTVHEALSDLPGAVSADDGPLRYPKKSGGRYSDFQKLMRLDWDHALLSSASKRANISEDVLHNHHTKGIEARRKKIIAAIRPGARGDSLPATLWTGTRGHKWRRLDPKKPSYTILAQMHRDLSEWIHPKFDRWITVREAARLQSFHDGFVFHGSERQQLKQVGNAVPPLMGRAVARVVSGLLIQQPANAGR</sequence>
<dbReference type="EC" id="2.1.1.37" evidence="8"/>
<dbReference type="Gene3D" id="3.90.120.10">
    <property type="entry name" value="DNA Methylase, subunit A, domain 2"/>
    <property type="match status" value="1"/>
</dbReference>
<dbReference type="EMBL" id="JBEWSZ010000001">
    <property type="protein sequence ID" value="MET2829794.1"/>
    <property type="molecule type" value="Genomic_DNA"/>
</dbReference>
<dbReference type="InterPro" id="IPR050390">
    <property type="entry name" value="C5-Methyltransferase"/>
</dbReference>
<evidence type="ECO:0000313" key="9">
    <source>
        <dbReference type="EMBL" id="MET2829794.1"/>
    </source>
</evidence>
<dbReference type="GO" id="GO:0003886">
    <property type="term" value="F:DNA (cytosine-5-)-methyltransferase activity"/>
    <property type="evidence" value="ECO:0007669"/>
    <property type="project" value="UniProtKB-EC"/>
</dbReference>
<dbReference type="InterPro" id="IPR031303">
    <property type="entry name" value="C5_meth_CS"/>
</dbReference>
<reference evidence="9 10" key="1">
    <citation type="submission" date="2024-06" db="EMBL/GenBank/DDBJ databases">
        <authorList>
            <person name="Kim D.-U."/>
        </authorList>
    </citation>
    <scope>NUCLEOTIDE SEQUENCE [LARGE SCALE GENOMIC DNA]</scope>
    <source>
        <strain evidence="9 10">KACC15460</strain>
    </source>
</reference>
<keyword evidence="4" id="KW-0680">Restriction system</keyword>
<evidence type="ECO:0000256" key="4">
    <source>
        <dbReference type="ARBA" id="ARBA00022747"/>
    </source>
</evidence>
<protein>
    <recommendedName>
        <fullName evidence="8">Cytosine-specific methyltransferase</fullName>
        <ecNumber evidence="8">2.1.1.37</ecNumber>
    </recommendedName>
</protein>
<dbReference type="InterPro" id="IPR001525">
    <property type="entry name" value="C5_MeTfrase"/>
</dbReference>
<name>A0ABV2DIA9_9HYPH</name>
<evidence type="ECO:0000256" key="8">
    <source>
        <dbReference type="RuleBase" id="RU000417"/>
    </source>
</evidence>
<dbReference type="InterPro" id="IPR029063">
    <property type="entry name" value="SAM-dependent_MTases_sf"/>
</dbReference>
<dbReference type="Proteomes" id="UP001548832">
    <property type="component" value="Unassembled WGS sequence"/>
</dbReference>
<evidence type="ECO:0000256" key="1">
    <source>
        <dbReference type="ARBA" id="ARBA00022603"/>
    </source>
</evidence>